<reference evidence="1 2" key="1">
    <citation type="journal article" date="2015" name="Sci. Rep.">
        <title>The power of single molecule real-time sequencing technology in the de novo assembly of a eukaryotic genome.</title>
        <authorList>
            <person name="Sakai H."/>
            <person name="Naito K."/>
            <person name="Ogiso-Tanaka E."/>
            <person name="Takahashi Y."/>
            <person name="Iseki K."/>
            <person name="Muto C."/>
            <person name="Satou K."/>
            <person name="Teruya K."/>
            <person name="Shiroma A."/>
            <person name="Shimoji M."/>
            <person name="Hirano T."/>
            <person name="Itoh T."/>
            <person name="Kaga A."/>
            <person name="Tomooka N."/>
        </authorList>
    </citation>
    <scope>NUCLEOTIDE SEQUENCE [LARGE SCALE GENOMIC DNA]</scope>
    <source>
        <strain evidence="2">cv. Shumari</strain>
    </source>
</reference>
<proteinExistence type="predicted"/>
<gene>
    <name evidence="1" type="primary">Vigan.04G161900</name>
    <name evidence="1" type="ORF">VIGAN_04161900</name>
</gene>
<dbReference type="AlphaFoldDB" id="A0A0S3RUK8"/>
<sequence length="103" mass="11207">MVAGGVWRKTRDLAMEGGAAGSRLGFPWRFLVWWKVAREDEPVVVARVKTNKVGGGVDGVLTVASRLRHGGKVGWAVAAARVHVASQGFLSPVKLGFLWRRQN</sequence>
<keyword evidence="2" id="KW-1185">Reference proteome</keyword>
<evidence type="ECO:0000313" key="1">
    <source>
        <dbReference type="EMBL" id="BAT84294.1"/>
    </source>
</evidence>
<evidence type="ECO:0000313" key="2">
    <source>
        <dbReference type="Proteomes" id="UP000291084"/>
    </source>
</evidence>
<dbReference type="Proteomes" id="UP000291084">
    <property type="component" value="Chromosome 4"/>
</dbReference>
<accession>A0A0S3RUK8</accession>
<dbReference type="EMBL" id="AP015037">
    <property type="protein sequence ID" value="BAT84294.1"/>
    <property type="molecule type" value="Genomic_DNA"/>
</dbReference>
<protein>
    <submittedName>
        <fullName evidence="1">Uncharacterized protein</fullName>
    </submittedName>
</protein>
<name>A0A0S3RUK8_PHAAN</name>
<organism evidence="1 2">
    <name type="scientific">Vigna angularis var. angularis</name>
    <dbReference type="NCBI Taxonomy" id="157739"/>
    <lineage>
        <taxon>Eukaryota</taxon>
        <taxon>Viridiplantae</taxon>
        <taxon>Streptophyta</taxon>
        <taxon>Embryophyta</taxon>
        <taxon>Tracheophyta</taxon>
        <taxon>Spermatophyta</taxon>
        <taxon>Magnoliopsida</taxon>
        <taxon>eudicotyledons</taxon>
        <taxon>Gunneridae</taxon>
        <taxon>Pentapetalae</taxon>
        <taxon>rosids</taxon>
        <taxon>fabids</taxon>
        <taxon>Fabales</taxon>
        <taxon>Fabaceae</taxon>
        <taxon>Papilionoideae</taxon>
        <taxon>50 kb inversion clade</taxon>
        <taxon>NPAAA clade</taxon>
        <taxon>indigoferoid/millettioid clade</taxon>
        <taxon>Phaseoleae</taxon>
        <taxon>Vigna</taxon>
    </lineage>
</organism>